<evidence type="ECO:0000259" key="2">
    <source>
        <dbReference type="Pfam" id="PF01757"/>
    </source>
</evidence>
<dbReference type="EMBL" id="CP117417">
    <property type="protein sequence ID" value="WCT77143.1"/>
    <property type="molecule type" value="Genomic_DNA"/>
</dbReference>
<evidence type="ECO:0000256" key="1">
    <source>
        <dbReference type="SAM" id="Phobius"/>
    </source>
</evidence>
<dbReference type="Pfam" id="PF01757">
    <property type="entry name" value="Acyl_transf_3"/>
    <property type="match status" value="1"/>
</dbReference>
<feature type="transmembrane region" description="Helical" evidence="1">
    <location>
        <begin position="202"/>
        <end position="221"/>
    </location>
</feature>
<protein>
    <submittedName>
        <fullName evidence="3">Acyltransferase</fullName>
    </submittedName>
</protein>
<name>A0ABY7TV57_9SPHN</name>
<accession>A0ABY7TV57</accession>
<dbReference type="Proteomes" id="UP001218231">
    <property type="component" value="Chromosome"/>
</dbReference>
<keyword evidence="3" id="KW-0808">Transferase</keyword>
<gene>
    <name evidence="3" type="ORF">PQ457_14645</name>
</gene>
<dbReference type="InterPro" id="IPR002656">
    <property type="entry name" value="Acyl_transf_3_dom"/>
</dbReference>
<feature type="transmembrane region" description="Helical" evidence="1">
    <location>
        <begin position="174"/>
        <end position="195"/>
    </location>
</feature>
<keyword evidence="1" id="KW-1133">Transmembrane helix</keyword>
<evidence type="ECO:0000313" key="4">
    <source>
        <dbReference type="Proteomes" id="UP001218231"/>
    </source>
</evidence>
<sequence length="412" mass="45911">MPSLLHRLIHLPERARRVTGNQAYIPQLDGLRFFAIMPVLFWHASIRGYRSMLNLFGMPPMGEPTWLPHGEVGVDLFFVISGFVIARPFLAMIEQGRSLKVGRFYLRRLLRLQPPYLLVLVVCAASAAFGLAGGGHNPGREVHRMIDPWASFWASFFYVHVPVFGVPSLLDPPIWSLEIEVQFYLLSPLLIWLYARMTCREWRLAAGIWAVTVAMIAGAAIRAGMGVFAPWSFTLATHLDGFLLGVLLADMRQWRLRPRPGAGAWKDAGFLLGLFLLLASGLWELLGAFWPMLLRDALRLLACALIVDGALGGTRAGRLAGAPWIALIGSACYSIYLIHVPLMVIVWIALTRVMHIPALWIIPSAMALLPIISIAAGLVFYALVERPFMSADWPAKFMRAFAPRLNRSEFSS</sequence>
<feature type="domain" description="Acyltransferase 3" evidence="2">
    <location>
        <begin position="26"/>
        <end position="374"/>
    </location>
</feature>
<feature type="transmembrane region" description="Helical" evidence="1">
    <location>
        <begin position="227"/>
        <end position="249"/>
    </location>
</feature>
<reference evidence="3 4" key="1">
    <citation type="submission" date="2023-02" db="EMBL/GenBank/DDBJ databases">
        <title>Genome sequence of Novosphingobium humi KACC 19094.</title>
        <authorList>
            <person name="Kim S."/>
            <person name="Heo J."/>
            <person name="Kwon S.-W."/>
        </authorList>
    </citation>
    <scope>NUCLEOTIDE SEQUENCE [LARGE SCALE GENOMIC DNA]</scope>
    <source>
        <strain evidence="3 4">KACC 19094</strain>
    </source>
</reference>
<keyword evidence="1" id="KW-0472">Membrane</keyword>
<organism evidence="3 4">
    <name type="scientific">Novosphingobium humi</name>
    <dbReference type="NCBI Taxonomy" id="2282397"/>
    <lineage>
        <taxon>Bacteria</taxon>
        <taxon>Pseudomonadati</taxon>
        <taxon>Pseudomonadota</taxon>
        <taxon>Alphaproteobacteria</taxon>
        <taxon>Sphingomonadales</taxon>
        <taxon>Sphingomonadaceae</taxon>
        <taxon>Novosphingobium</taxon>
    </lineage>
</organism>
<feature type="transmembrane region" description="Helical" evidence="1">
    <location>
        <begin position="270"/>
        <end position="291"/>
    </location>
</feature>
<keyword evidence="3" id="KW-0012">Acyltransferase</keyword>
<feature type="transmembrane region" description="Helical" evidence="1">
    <location>
        <begin position="114"/>
        <end position="135"/>
    </location>
</feature>
<keyword evidence="1" id="KW-0812">Transmembrane</keyword>
<dbReference type="RefSeq" id="WP_273617532.1">
    <property type="nucleotide sequence ID" value="NZ_CP117417.1"/>
</dbReference>
<dbReference type="InterPro" id="IPR050879">
    <property type="entry name" value="Acyltransferase_3"/>
</dbReference>
<feature type="transmembrane region" description="Helical" evidence="1">
    <location>
        <begin position="324"/>
        <end position="348"/>
    </location>
</feature>
<dbReference type="PANTHER" id="PTHR23028">
    <property type="entry name" value="ACETYLTRANSFERASE"/>
    <property type="match status" value="1"/>
</dbReference>
<proteinExistence type="predicted"/>
<dbReference type="PANTHER" id="PTHR23028:SF53">
    <property type="entry name" value="ACYL_TRANSF_3 DOMAIN-CONTAINING PROTEIN"/>
    <property type="match status" value="1"/>
</dbReference>
<feature type="transmembrane region" description="Helical" evidence="1">
    <location>
        <begin position="360"/>
        <end position="384"/>
    </location>
</feature>
<keyword evidence="4" id="KW-1185">Reference proteome</keyword>
<dbReference type="GO" id="GO:0016746">
    <property type="term" value="F:acyltransferase activity"/>
    <property type="evidence" value="ECO:0007669"/>
    <property type="project" value="UniProtKB-KW"/>
</dbReference>
<evidence type="ECO:0000313" key="3">
    <source>
        <dbReference type="EMBL" id="WCT77143.1"/>
    </source>
</evidence>